<feature type="compositionally biased region" description="Polar residues" evidence="1">
    <location>
        <begin position="617"/>
        <end position="630"/>
    </location>
</feature>
<feature type="compositionally biased region" description="Polar residues" evidence="1">
    <location>
        <begin position="742"/>
        <end position="752"/>
    </location>
</feature>
<feature type="compositionally biased region" description="Basic residues" evidence="1">
    <location>
        <begin position="97"/>
        <end position="106"/>
    </location>
</feature>
<feature type="compositionally biased region" description="Low complexity" evidence="1">
    <location>
        <begin position="70"/>
        <end position="80"/>
    </location>
</feature>
<comment type="caution">
    <text evidence="3">The sequence shown here is derived from an EMBL/GenBank/DDBJ whole genome shotgun (WGS) entry which is preliminary data.</text>
</comment>
<keyword evidence="2" id="KW-1133">Transmembrane helix</keyword>
<feature type="compositionally biased region" description="Polar residues" evidence="1">
    <location>
        <begin position="799"/>
        <end position="813"/>
    </location>
</feature>
<keyword evidence="2" id="KW-0472">Membrane</keyword>
<feature type="region of interest" description="Disordered" evidence="1">
    <location>
        <begin position="513"/>
        <end position="575"/>
    </location>
</feature>
<evidence type="ECO:0000313" key="4">
    <source>
        <dbReference type="Proteomes" id="UP000295703"/>
    </source>
</evidence>
<feature type="region of interest" description="Disordered" evidence="1">
    <location>
        <begin position="259"/>
        <end position="282"/>
    </location>
</feature>
<feature type="compositionally biased region" description="Basic and acidic residues" evidence="1">
    <location>
        <begin position="445"/>
        <end position="461"/>
    </location>
</feature>
<feature type="compositionally biased region" description="Low complexity" evidence="1">
    <location>
        <begin position="463"/>
        <end position="475"/>
    </location>
</feature>
<feature type="compositionally biased region" description="Basic and acidic residues" evidence="1">
    <location>
        <begin position="910"/>
        <end position="925"/>
    </location>
</feature>
<feature type="region of interest" description="Disordered" evidence="1">
    <location>
        <begin position="1"/>
        <end position="30"/>
    </location>
</feature>
<protein>
    <submittedName>
        <fullName evidence="3">Uncharacterized protein</fullName>
    </submittedName>
</protein>
<reference evidence="3 4" key="1">
    <citation type="submission" date="2018-12" db="EMBL/GenBank/DDBJ databases">
        <title>Genome sequence and assembly of Colletotrichum trifolii.</title>
        <authorList>
            <person name="Gan P."/>
            <person name="Shirasu K."/>
        </authorList>
    </citation>
    <scope>NUCLEOTIDE SEQUENCE [LARGE SCALE GENOMIC DNA]</scope>
    <source>
        <strain evidence="3 4">543-2</strain>
    </source>
</reference>
<feature type="compositionally biased region" description="Polar residues" evidence="1">
    <location>
        <begin position="936"/>
        <end position="953"/>
    </location>
</feature>
<feature type="region of interest" description="Disordered" evidence="1">
    <location>
        <begin position="404"/>
        <end position="475"/>
    </location>
</feature>
<evidence type="ECO:0000313" key="3">
    <source>
        <dbReference type="EMBL" id="TDZ68452.1"/>
    </source>
</evidence>
<keyword evidence="4" id="KW-1185">Reference proteome</keyword>
<evidence type="ECO:0000256" key="2">
    <source>
        <dbReference type="SAM" id="Phobius"/>
    </source>
</evidence>
<feature type="region of interest" description="Disordered" evidence="1">
    <location>
        <begin position="70"/>
        <end position="109"/>
    </location>
</feature>
<proteinExistence type="predicted"/>
<dbReference type="AlphaFoldDB" id="A0A4R8RMW6"/>
<feature type="region of interest" description="Disordered" evidence="1">
    <location>
        <begin position="617"/>
        <end position="752"/>
    </location>
</feature>
<feature type="compositionally biased region" description="Basic and acidic residues" evidence="1">
    <location>
        <begin position="631"/>
        <end position="642"/>
    </location>
</feature>
<accession>A0A4R8RMW6</accession>
<dbReference type="Proteomes" id="UP000295703">
    <property type="component" value="Unassembled WGS sequence"/>
</dbReference>
<dbReference type="EMBL" id="RYZW01000011">
    <property type="protein sequence ID" value="TDZ68452.1"/>
    <property type="molecule type" value="Genomic_DNA"/>
</dbReference>
<gene>
    <name evidence="3" type="ORF">CTRI78_v002174</name>
</gene>
<feature type="region of interest" description="Disordered" evidence="1">
    <location>
        <begin position="799"/>
        <end position="829"/>
    </location>
</feature>
<feature type="compositionally biased region" description="Low complexity" evidence="1">
    <location>
        <begin position="690"/>
        <end position="707"/>
    </location>
</feature>
<feature type="region of interest" description="Disordered" evidence="1">
    <location>
        <begin position="482"/>
        <end position="501"/>
    </location>
</feature>
<sequence length="967" mass="103094">MSLSSLFSRDEPADATADPGSSGSSGGGGSGGGMTLPLLLAIAIGGGVLLFICLAFLLIALAGRRHRAKTASSTTTTSGSPQLGTECSGSPRTPSPRPRRLTKPRPKGGGAAYVDMVEVHEQQQPHRSLASIIGVPRSKTFSIFGTPAEGAGGQQRGGHLRRNNSWIDEDAIHGPRVQRDERRLSIRDSFILRTPTLPDVLNFKEEEAFGEKTFRNEMLFPVQPPRPVSMPAHPGQPPRIPLPRTASYELAERLAAAARGGVVSASPQGPQGPRPVPLQRLLRHKTTESDLAEILRSTEERLQNGTPSNSRPATRQRATSTSAGSSVQTPRGSPTKAGSPIKVAGSPVKHGSPMKNHSPVRFEGPEKNMVFSHVGQAMVPLAQQRARTPSPHKRLGAVPMLQTPTHHHKRNTSQSSAASDGDSLFGETTPEIDHILPTGLSSPSRRSDHESPGNERPEDRCMSMGSLGSNASSSLSTLYSVNEPEDDAKTGGEGAVRGRKPKGLIIDTQMCDPFITPPEVPPRSPKRQSSSLPPLRRATPPEQLLEIEMEAPFNSKSATNSPIPRPLDVVKRSSLAEKNQTRYSIMMHSPSLAGSPEAIRPRSVMSQKPVFLVSSNSVTSMKASPGTSPEDNCRPAMPDKRTTFGQRVNVYPPPLSLRPAQGSPNREALVMGSPDGVVSVLGGNASPTNRPVRPSPASSPSSPTRRPLPSPDLVDRRGSPTPGRQRRRGMASPIRERAASRQPANQRDNKIFSSSDIPAIVLKPANSPKRNSFHRDFAVMGLQSTVAQLRRMNSQMSTLSAGSSLSDPESPTLPNMRGGGFSPDRSNSRVSKIGRQNYLSMGTSPQGNRNTRASIKAARNSIAVIKGRPGGGTKMENLEAAAAGQANGSRVIRGPRPLNPTPRSAGRGSRNGDVESPTRRGKGEGLRVIQNEAHDSATSLSTYDDGGQRQSQVLAAGAHRSSSNLRL</sequence>
<feature type="transmembrane region" description="Helical" evidence="2">
    <location>
        <begin position="38"/>
        <end position="62"/>
    </location>
</feature>
<feature type="region of interest" description="Disordered" evidence="1">
    <location>
        <begin position="296"/>
        <end position="363"/>
    </location>
</feature>
<feature type="region of interest" description="Disordered" evidence="1">
    <location>
        <begin position="881"/>
        <end position="967"/>
    </location>
</feature>
<name>A0A4R8RMW6_COLTR</name>
<feature type="compositionally biased region" description="Polar residues" evidence="1">
    <location>
        <begin position="303"/>
        <end position="332"/>
    </location>
</feature>
<keyword evidence="2" id="KW-0812">Transmembrane</keyword>
<evidence type="ECO:0000256" key="1">
    <source>
        <dbReference type="SAM" id="MobiDB-lite"/>
    </source>
</evidence>
<organism evidence="3 4">
    <name type="scientific">Colletotrichum trifolii</name>
    <dbReference type="NCBI Taxonomy" id="5466"/>
    <lineage>
        <taxon>Eukaryota</taxon>
        <taxon>Fungi</taxon>
        <taxon>Dikarya</taxon>
        <taxon>Ascomycota</taxon>
        <taxon>Pezizomycotina</taxon>
        <taxon>Sordariomycetes</taxon>
        <taxon>Hypocreomycetidae</taxon>
        <taxon>Glomerellales</taxon>
        <taxon>Glomerellaceae</taxon>
        <taxon>Colletotrichum</taxon>
        <taxon>Colletotrichum orbiculare species complex</taxon>
    </lineage>
</organism>